<dbReference type="Pfam" id="PF08448">
    <property type="entry name" value="PAS_4"/>
    <property type="match status" value="2"/>
</dbReference>
<dbReference type="PROSITE" id="PS50112">
    <property type="entry name" value="PAS"/>
    <property type="match status" value="1"/>
</dbReference>
<evidence type="ECO:0000256" key="3">
    <source>
        <dbReference type="ARBA" id="ARBA00012438"/>
    </source>
</evidence>
<dbReference type="CDD" id="cd16922">
    <property type="entry name" value="HATPase_EvgS-ArcB-TorS-like"/>
    <property type="match status" value="1"/>
</dbReference>
<dbReference type="InterPro" id="IPR005467">
    <property type="entry name" value="His_kinase_dom"/>
</dbReference>
<dbReference type="EC" id="2.7.13.3" evidence="3"/>
<name>A0A7Z8P224_9EURY</name>
<feature type="modified residue" description="Phosphohistidine" evidence="14">
    <location>
        <position position="1161"/>
    </location>
</feature>
<dbReference type="InterPro" id="IPR011006">
    <property type="entry name" value="CheY-like_superfamily"/>
</dbReference>
<keyword evidence="9" id="KW-0418">Kinase</keyword>
<dbReference type="Gene3D" id="1.20.120.160">
    <property type="entry name" value="HPT domain"/>
    <property type="match status" value="1"/>
</dbReference>
<dbReference type="InterPro" id="IPR036641">
    <property type="entry name" value="HPT_dom_sf"/>
</dbReference>
<dbReference type="InterPro" id="IPR035965">
    <property type="entry name" value="PAS-like_dom_sf"/>
</dbReference>
<dbReference type="InterPro" id="IPR000700">
    <property type="entry name" value="PAS-assoc_C"/>
</dbReference>
<evidence type="ECO:0000256" key="12">
    <source>
        <dbReference type="ARBA" id="ARBA00023012"/>
    </source>
</evidence>
<dbReference type="SMART" id="SM00388">
    <property type="entry name" value="HisKA"/>
    <property type="match status" value="1"/>
</dbReference>
<evidence type="ECO:0000256" key="13">
    <source>
        <dbReference type="ARBA" id="ARBA00023136"/>
    </source>
</evidence>
<dbReference type="GO" id="GO:0006355">
    <property type="term" value="P:regulation of DNA-templated transcription"/>
    <property type="evidence" value="ECO:0007669"/>
    <property type="project" value="InterPro"/>
</dbReference>
<evidence type="ECO:0000256" key="10">
    <source>
        <dbReference type="ARBA" id="ARBA00022840"/>
    </source>
</evidence>
<keyword evidence="4" id="KW-1003">Cell membrane</keyword>
<dbReference type="GO" id="GO:0005886">
    <property type="term" value="C:plasma membrane"/>
    <property type="evidence" value="ECO:0007669"/>
    <property type="project" value="UniProtKB-SubCell"/>
</dbReference>
<dbReference type="InterPro" id="IPR004358">
    <property type="entry name" value="Sig_transdc_His_kin-like_C"/>
</dbReference>
<feature type="domain" description="HPt" evidence="21">
    <location>
        <begin position="1122"/>
        <end position="1215"/>
    </location>
</feature>
<dbReference type="PROSITE" id="PS50109">
    <property type="entry name" value="HIS_KIN"/>
    <property type="match status" value="1"/>
</dbReference>
<gene>
    <name evidence="22" type="ORF">FKV42_02645</name>
</gene>
<dbReference type="SUPFAM" id="SSF47226">
    <property type="entry name" value="Histidine-containing phosphotransfer domain, HPT domain"/>
    <property type="match status" value="1"/>
</dbReference>
<feature type="domain" description="PAS" evidence="19">
    <location>
        <begin position="443"/>
        <end position="513"/>
    </location>
</feature>
<feature type="domain" description="PAC" evidence="20">
    <location>
        <begin position="265"/>
        <end position="317"/>
    </location>
</feature>
<evidence type="ECO:0000259" key="18">
    <source>
        <dbReference type="PROSITE" id="PS50110"/>
    </source>
</evidence>
<dbReference type="InterPro" id="IPR000014">
    <property type="entry name" value="PAS"/>
</dbReference>
<keyword evidence="13" id="KW-0472">Membrane</keyword>
<dbReference type="InterPro" id="IPR036890">
    <property type="entry name" value="HATPase_C_sf"/>
</dbReference>
<feature type="domain" description="Response regulatory" evidence="18">
    <location>
        <begin position="969"/>
        <end position="1088"/>
    </location>
</feature>
<dbReference type="PROSITE" id="PS50110">
    <property type="entry name" value="RESPONSE_REGULATORY"/>
    <property type="match status" value="2"/>
</dbReference>
<evidence type="ECO:0000256" key="15">
    <source>
        <dbReference type="PROSITE-ProRule" id="PRU00169"/>
    </source>
</evidence>
<dbReference type="InterPro" id="IPR036097">
    <property type="entry name" value="HisK_dim/P_sf"/>
</dbReference>
<dbReference type="SMART" id="SM00086">
    <property type="entry name" value="PAC"/>
    <property type="match status" value="3"/>
</dbReference>
<evidence type="ECO:0000256" key="1">
    <source>
        <dbReference type="ARBA" id="ARBA00000085"/>
    </source>
</evidence>
<dbReference type="SMART" id="SM00091">
    <property type="entry name" value="PAS"/>
    <property type="match status" value="2"/>
</dbReference>
<dbReference type="GO" id="GO:0000155">
    <property type="term" value="F:phosphorelay sensor kinase activity"/>
    <property type="evidence" value="ECO:0007669"/>
    <property type="project" value="InterPro"/>
</dbReference>
<dbReference type="PANTHER" id="PTHR45339">
    <property type="entry name" value="HYBRID SIGNAL TRANSDUCTION HISTIDINE KINASE J"/>
    <property type="match status" value="1"/>
</dbReference>
<reference evidence="22 23" key="1">
    <citation type="submission" date="2019-06" db="EMBL/GenBank/DDBJ databases">
        <title>Draft genome sequence of Methanolobus vulcani B1d.</title>
        <authorList>
            <person name="Creighbaum A.J."/>
            <person name="Ticak T."/>
            <person name="Hariraju D."/>
            <person name="Arivett B.A."/>
            <person name="Ferguson D.J.Jr."/>
        </authorList>
    </citation>
    <scope>NUCLEOTIDE SEQUENCE [LARGE SCALE GENOMIC DNA]</scope>
    <source>
        <strain evidence="22 23">B1d</strain>
    </source>
</reference>
<dbReference type="InterPro" id="IPR001610">
    <property type="entry name" value="PAC"/>
</dbReference>
<proteinExistence type="predicted"/>
<dbReference type="InterPro" id="IPR013656">
    <property type="entry name" value="PAS_4"/>
</dbReference>
<feature type="domain" description="Response regulatory" evidence="18">
    <location>
        <begin position="821"/>
        <end position="942"/>
    </location>
</feature>
<keyword evidence="10" id="KW-0067">ATP-binding</keyword>
<dbReference type="InterPro" id="IPR001789">
    <property type="entry name" value="Sig_transdc_resp-reg_receiver"/>
</dbReference>
<keyword evidence="7" id="KW-0812">Transmembrane</keyword>
<dbReference type="Pfam" id="PF00072">
    <property type="entry name" value="Response_reg"/>
    <property type="match status" value="2"/>
</dbReference>
<feature type="modified residue" description="4-aspartylphosphate" evidence="15">
    <location>
        <position position="1018"/>
    </location>
</feature>
<dbReference type="SUPFAM" id="SSF47384">
    <property type="entry name" value="Homodimeric domain of signal transducing histidine kinase"/>
    <property type="match status" value="1"/>
</dbReference>
<dbReference type="FunFam" id="1.10.287.130:FF:000002">
    <property type="entry name" value="Two-component osmosensing histidine kinase"/>
    <property type="match status" value="1"/>
</dbReference>
<dbReference type="SUPFAM" id="SSF55785">
    <property type="entry name" value="PYP-like sensor domain (PAS domain)"/>
    <property type="match status" value="3"/>
</dbReference>
<evidence type="ECO:0000256" key="4">
    <source>
        <dbReference type="ARBA" id="ARBA00022475"/>
    </source>
</evidence>
<feature type="modified residue" description="4-aspartylphosphate" evidence="15">
    <location>
        <position position="875"/>
    </location>
</feature>
<feature type="coiled-coil region" evidence="16">
    <location>
        <begin position="426"/>
        <end position="453"/>
    </location>
</feature>
<dbReference type="CDD" id="cd00088">
    <property type="entry name" value="HPT"/>
    <property type="match status" value="1"/>
</dbReference>
<feature type="domain" description="Histidine kinase" evidence="17">
    <location>
        <begin position="582"/>
        <end position="803"/>
    </location>
</feature>
<evidence type="ECO:0000256" key="16">
    <source>
        <dbReference type="SAM" id="Coils"/>
    </source>
</evidence>
<evidence type="ECO:0000256" key="6">
    <source>
        <dbReference type="ARBA" id="ARBA00022679"/>
    </source>
</evidence>
<feature type="domain" description="PAC" evidence="20">
    <location>
        <begin position="389"/>
        <end position="442"/>
    </location>
</feature>
<dbReference type="Gene3D" id="3.30.450.20">
    <property type="entry name" value="PAS domain"/>
    <property type="match status" value="3"/>
</dbReference>
<dbReference type="Gene3D" id="1.10.287.130">
    <property type="match status" value="1"/>
</dbReference>
<keyword evidence="6" id="KW-0808">Transferase</keyword>
<dbReference type="Pfam" id="PF13185">
    <property type="entry name" value="GAF_2"/>
    <property type="match status" value="1"/>
</dbReference>
<sequence length="1215" mass="137520">MLMSGISVNEGFEEEQLNNLVKLLQYGHDSFEDFVDDALYEAIGISRSKMACIYYYNEEQREFTLRTWSKDIMSGCTISNPDTFCKLEDTDIWEDLVRQRKAITVNDPDDGDPLKNGYPGGHIEIFRYMAVPAFTNKGLVGVLVVANKESDYNEIDQLQLTMFTDHMWSIAERRKAEEALEQSAGYRQAYNIMNGVIEGSKDVAIFAIDREYRYITFNTKHQTIMKRRWGVRIKVGDNILDCIRNSEVRENTKENFDQAFTGEVFTVPEEYKDLTLNMQWYENRYSPLRDADRNIIGLSAILTNVTERKEAENKLKENEEKLRLFIEHAPVSLAMFDHDMQYIAVSRRWIRDYSLDDQNIIGESHYELFPETPDEWKEIHYRALKGEVTPIEETCVTRTDGKAQWIRGEVRPWMASDGTVGGIIHFSEEITERKEAEERIKRSEERFRSLFEHSNDAIIIHDLNGQIINMNCKTREILGYDEEQLKYRSITDLVLPEDRDNFIQKLGRIVSEGTARSESRLVGSDGRTIHMDISGSLILTKDKLIQAVARDITDRVQAEKAVLEAKIEAEAASRTKSEFLANMSHEIRTPMNGVIGMTNLLLDTELDEEQRHYVETVQRSGEALLELINDILDLSKIEAGKLEIEELDINLNTVLEDVAHLLSVRAQENGLELICIADPEVPTDIIADPVRLKQILINLGGNAIKFTHKGEVAIRVTLEKETESHATLHFSVKDTGIGIPESKIAILFDKFSQVDASTTRKYGGTGLGLAISRQLVDMMNGQIDVNSQEGLGSEFWFSITFEKHPGKGIKNKSYPMPDGLRVLVIDDNATNREILVKLLRSWNANVEEAEDGPTALSAFYKASDKGEPFQMALVDMQMPGMDGESLARVIKSDNNLKDISLIMLSSIGRAPADWSGPQSNFAAYLNKPVIASELHNKMTEVFNKEENMNKTKVSTKNPETYNLSGINAKILLVEDNIINQNVAQSMLHKLGLEADVAENGREAIEALEKEKYDLVLMDVQMPEMDGLEATRLIRDRTSSVLDHEVPIIAMTAHAMKGDREQCIEAGMSDYLSKPIKIQPLVETLGNWLTNITEDMPADASHEVTIDPQIFDRQLLMENVMEDIDLARKIVGIFLKNAPSQIENLKRAIEDENADLIRSCAHSVKGASASVGGMTLSRLAAEIEMAGKLEEIDGLQEKIPEMDRKYELLVEELDKM</sequence>
<dbReference type="Gene3D" id="3.30.565.10">
    <property type="entry name" value="Histidine kinase-like ATPase, C-terminal domain"/>
    <property type="match status" value="1"/>
</dbReference>
<dbReference type="CDD" id="cd00082">
    <property type="entry name" value="HisKA"/>
    <property type="match status" value="1"/>
</dbReference>
<evidence type="ECO:0000256" key="8">
    <source>
        <dbReference type="ARBA" id="ARBA00022741"/>
    </source>
</evidence>
<comment type="subcellular location">
    <subcellularLocation>
        <location evidence="2">Cell membrane</location>
        <topology evidence="2">Multi-pass membrane protein</topology>
    </subcellularLocation>
</comment>
<dbReference type="InterPro" id="IPR029016">
    <property type="entry name" value="GAF-like_dom_sf"/>
</dbReference>
<dbReference type="Gene3D" id="3.40.50.2300">
    <property type="match status" value="2"/>
</dbReference>
<dbReference type="GO" id="GO:0005524">
    <property type="term" value="F:ATP binding"/>
    <property type="evidence" value="ECO:0007669"/>
    <property type="project" value="UniProtKB-KW"/>
</dbReference>
<dbReference type="PROSITE" id="PS50113">
    <property type="entry name" value="PAC"/>
    <property type="match status" value="2"/>
</dbReference>
<keyword evidence="8" id="KW-0547">Nucleotide-binding</keyword>
<dbReference type="PRINTS" id="PR00344">
    <property type="entry name" value="BCTRLSENSOR"/>
</dbReference>
<dbReference type="CDD" id="cd17546">
    <property type="entry name" value="REC_hyHK_CKI1_RcsC-like"/>
    <property type="match status" value="1"/>
</dbReference>
<dbReference type="Proteomes" id="UP000319335">
    <property type="component" value="Unassembled WGS sequence"/>
</dbReference>
<dbReference type="Pfam" id="PF02518">
    <property type="entry name" value="HATPase_c"/>
    <property type="match status" value="1"/>
</dbReference>
<dbReference type="Pfam" id="PF00512">
    <property type="entry name" value="HisKA"/>
    <property type="match status" value="1"/>
</dbReference>
<keyword evidence="5 15" id="KW-0597">Phosphoprotein</keyword>
<dbReference type="InterPro" id="IPR003018">
    <property type="entry name" value="GAF"/>
</dbReference>
<evidence type="ECO:0000256" key="9">
    <source>
        <dbReference type="ARBA" id="ARBA00022777"/>
    </source>
</evidence>
<dbReference type="InterPro" id="IPR013767">
    <property type="entry name" value="PAS_fold"/>
</dbReference>
<accession>A0A7Z8P224</accession>
<evidence type="ECO:0000256" key="14">
    <source>
        <dbReference type="PROSITE-ProRule" id="PRU00110"/>
    </source>
</evidence>
<dbReference type="EMBL" id="VIAQ01000008">
    <property type="protein sequence ID" value="TQD27579.1"/>
    <property type="molecule type" value="Genomic_DNA"/>
</dbReference>
<evidence type="ECO:0000259" key="21">
    <source>
        <dbReference type="PROSITE" id="PS50894"/>
    </source>
</evidence>
<dbReference type="SMART" id="SM00387">
    <property type="entry name" value="HATPase_c"/>
    <property type="match status" value="1"/>
</dbReference>
<comment type="catalytic activity">
    <reaction evidence="1">
        <text>ATP + protein L-histidine = ADP + protein N-phospho-L-histidine.</text>
        <dbReference type="EC" id="2.7.13.3"/>
    </reaction>
</comment>
<dbReference type="SMART" id="SM00448">
    <property type="entry name" value="REC"/>
    <property type="match status" value="2"/>
</dbReference>
<dbReference type="NCBIfam" id="TIGR00229">
    <property type="entry name" value="sensory_box"/>
    <property type="match status" value="2"/>
</dbReference>
<comment type="caution">
    <text evidence="22">The sequence shown here is derived from an EMBL/GenBank/DDBJ whole genome shotgun (WGS) entry which is preliminary data.</text>
</comment>
<evidence type="ECO:0000256" key="11">
    <source>
        <dbReference type="ARBA" id="ARBA00022989"/>
    </source>
</evidence>
<dbReference type="InterPro" id="IPR003594">
    <property type="entry name" value="HATPase_dom"/>
</dbReference>
<dbReference type="CDD" id="cd00130">
    <property type="entry name" value="PAS"/>
    <property type="match status" value="2"/>
</dbReference>
<keyword evidence="11" id="KW-1133">Transmembrane helix</keyword>
<organism evidence="22 23">
    <name type="scientific">Methanolobus vulcani</name>
    <dbReference type="NCBI Taxonomy" id="38026"/>
    <lineage>
        <taxon>Archaea</taxon>
        <taxon>Methanobacteriati</taxon>
        <taxon>Methanobacteriota</taxon>
        <taxon>Stenosarchaea group</taxon>
        <taxon>Methanomicrobia</taxon>
        <taxon>Methanosarcinales</taxon>
        <taxon>Methanosarcinaceae</taxon>
        <taxon>Methanolobus</taxon>
    </lineage>
</organism>
<evidence type="ECO:0000259" key="19">
    <source>
        <dbReference type="PROSITE" id="PS50112"/>
    </source>
</evidence>
<dbReference type="SUPFAM" id="SSF55874">
    <property type="entry name" value="ATPase domain of HSP90 chaperone/DNA topoisomerase II/histidine kinase"/>
    <property type="match status" value="1"/>
</dbReference>
<dbReference type="Pfam" id="PF01627">
    <property type="entry name" value="Hpt"/>
    <property type="match status" value="1"/>
</dbReference>
<dbReference type="Pfam" id="PF00989">
    <property type="entry name" value="PAS"/>
    <property type="match status" value="1"/>
</dbReference>
<keyword evidence="23" id="KW-1185">Reference proteome</keyword>
<keyword evidence="16" id="KW-0175">Coiled coil</keyword>
<dbReference type="PANTHER" id="PTHR45339:SF1">
    <property type="entry name" value="HYBRID SIGNAL TRANSDUCTION HISTIDINE KINASE J"/>
    <property type="match status" value="1"/>
</dbReference>
<evidence type="ECO:0000313" key="22">
    <source>
        <dbReference type="EMBL" id="TQD27579.1"/>
    </source>
</evidence>
<evidence type="ECO:0000259" key="20">
    <source>
        <dbReference type="PROSITE" id="PS50113"/>
    </source>
</evidence>
<evidence type="ECO:0000256" key="5">
    <source>
        <dbReference type="ARBA" id="ARBA00022553"/>
    </source>
</evidence>
<protein>
    <recommendedName>
        <fullName evidence="3">histidine kinase</fullName>
        <ecNumber evidence="3">2.7.13.3</ecNumber>
    </recommendedName>
</protein>
<dbReference type="CDD" id="cd00156">
    <property type="entry name" value="REC"/>
    <property type="match status" value="1"/>
</dbReference>
<dbReference type="SUPFAM" id="SSF52172">
    <property type="entry name" value="CheY-like"/>
    <property type="match status" value="2"/>
</dbReference>
<dbReference type="PROSITE" id="PS50894">
    <property type="entry name" value="HPT"/>
    <property type="match status" value="1"/>
</dbReference>
<dbReference type="InterPro" id="IPR003661">
    <property type="entry name" value="HisK_dim/P_dom"/>
</dbReference>
<keyword evidence="12" id="KW-0902">Two-component regulatory system</keyword>
<evidence type="ECO:0000259" key="17">
    <source>
        <dbReference type="PROSITE" id="PS50109"/>
    </source>
</evidence>
<dbReference type="AlphaFoldDB" id="A0A7Z8P224"/>
<dbReference type="SUPFAM" id="SSF55781">
    <property type="entry name" value="GAF domain-like"/>
    <property type="match status" value="1"/>
</dbReference>
<dbReference type="Gene3D" id="3.30.450.40">
    <property type="match status" value="1"/>
</dbReference>
<dbReference type="FunFam" id="3.30.565.10:FF:000010">
    <property type="entry name" value="Sensor histidine kinase RcsC"/>
    <property type="match status" value="1"/>
</dbReference>
<evidence type="ECO:0000313" key="23">
    <source>
        <dbReference type="Proteomes" id="UP000319335"/>
    </source>
</evidence>
<evidence type="ECO:0000256" key="2">
    <source>
        <dbReference type="ARBA" id="ARBA00004651"/>
    </source>
</evidence>
<dbReference type="InterPro" id="IPR008207">
    <property type="entry name" value="Sig_transdc_His_kin_Hpt_dom"/>
</dbReference>
<evidence type="ECO:0000256" key="7">
    <source>
        <dbReference type="ARBA" id="ARBA00022692"/>
    </source>
</evidence>